<gene>
    <name evidence="2" type="ORF">L3Y34_012621</name>
</gene>
<name>A0AAE8ZPQ0_CAEBR</name>
<protein>
    <submittedName>
        <fullName evidence="2">Uncharacterized protein</fullName>
    </submittedName>
</protein>
<organism evidence="2 3">
    <name type="scientific">Caenorhabditis briggsae</name>
    <dbReference type="NCBI Taxonomy" id="6238"/>
    <lineage>
        <taxon>Eukaryota</taxon>
        <taxon>Metazoa</taxon>
        <taxon>Ecdysozoa</taxon>
        <taxon>Nematoda</taxon>
        <taxon>Chromadorea</taxon>
        <taxon>Rhabditida</taxon>
        <taxon>Rhabditina</taxon>
        <taxon>Rhabditomorpha</taxon>
        <taxon>Rhabditoidea</taxon>
        <taxon>Rhabditidae</taxon>
        <taxon>Peloderinae</taxon>
        <taxon>Caenorhabditis</taxon>
    </lineage>
</organism>
<feature type="region of interest" description="Disordered" evidence="1">
    <location>
        <begin position="63"/>
        <end position="84"/>
    </location>
</feature>
<dbReference type="Proteomes" id="UP000827892">
    <property type="component" value="Chromosome X"/>
</dbReference>
<accession>A0AAE8ZPQ0</accession>
<reference evidence="2 3" key="1">
    <citation type="submission" date="2022-05" db="EMBL/GenBank/DDBJ databases">
        <title>Chromosome-level reference genomes for two strains of Caenorhabditis briggsae: an improved platform for comparative genomics.</title>
        <authorList>
            <person name="Stevens L."/>
            <person name="Andersen E.C."/>
        </authorList>
    </citation>
    <scope>NUCLEOTIDE SEQUENCE [LARGE SCALE GENOMIC DNA]</scope>
    <source>
        <strain evidence="2">QX1410_ONT</strain>
        <tissue evidence="2">Whole-organism</tissue>
    </source>
</reference>
<dbReference type="AlphaFoldDB" id="A0AAE8ZPQ0"/>
<proteinExistence type="predicted"/>
<sequence>MGKVQQEPSSFIFNGSARKKSAMMRILVQKRNSEEEEQLITKESPSPPEIQMDTLCAAPIIPRRKSAQPRSTNEKVVLPRKASF</sequence>
<evidence type="ECO:0000256" key="1">
    <source>
        <dbReference type="SAM" id="MobiDB-lite"/>
    </source>
</evidence>
<dbReference type="EMBL" id="CP090896">
    <property type="protein sequence ID" value="ULT83511.1"/>
    <property type="molecule type" value="Genomic_DNA"/>
</dbReference>
<evidence type="ECO:0000313" key="3">
    <source>
        <dbReference type="Proteomes" id="UP000827892"/>
    </source>
</evidence>
<evidence type="ECO:0000313" key="2">
    <source>
        <dbReference type="EMBL" id="ULT83511.1"/>
    </source>
</evidence>